<evidence type="ECO:0000256" key="1">
    <source>
        <dbReference type="ARBA" id="ARBA00022491"/>
    </source>
</evidence>
<dbReference type="InterPro" id="IPR039532">
    <property type="entry name" value="TetR_C_Firmicutes"/>
</dbReference>
<dbReference type="Pfam" id="PF14278">
    <property type="entry name" value="TetR_C_8"/>
    <property type="match status" value="1"/>
</dbReference>
<dbReference type="PANTHER" id="PTHR43479:SF7">
    <property type="entry name" value="TETR-FAMILY TRANSCRIPTIONAL REGULATOR"/>
    <property type="match status" value="1"/>
</dbReference>
<evidence type="ECO:0000256" key="2">
    <source>
        <dbReference type="ARBA" id="ARBA00023125"/>
    </source>
</evidence>
<dbReference type="SUPFAM" id="SSF46689">
    <property type="entry name" value="Homeodomain-like"/>
    <property type="match status" value="1"/>
</dbReference>
<name>A0A9W5TWX1_9BACI</name>
<feature type="DNA-binding region" description="H-T-H motif" evidence="3">
    <location>
        <begin position="13"/>
        <end position="32"/>
    </location>
</feature>
<comment type="caution">
    <text evidence="5">The sequence shown here is derived from an EMBL/GenBank/DDBJ whole genome shotgun (WGS) entry which is preliminary data.</text>
</comment>
<reference evidence="5" key="2">
    <citation type="submission" date="2020-09" db="EMBL/GenBank/DDBJ databases">
        <authorList>
            <person name="Sun Q."/>
            <person name="Zhou Y."/>
        </authorList>
    </citation>
    <scope>NUCLEOTIDE SEQUENCE</scope>
    <source>
        <strain evidence="5">CGMCC 1.15454</strain>
    </source>
</reference>
<dbReference type="AlphaFoldDB" id="A0A9W5TWX1"/>
<dbReference type="PROSITE" id="PS50977">
    <property type="entry name" value="HTH_TETR_2"/>
    <property type="match status" value="1"/>
</dbReference>
<dbReference type="InterPro" id="IPR001647">
    <property type="entry name" value="HTH_TetR"/>
</dbReference>
<keyword evidence="2 3" id="KW-0238">DNA-binding</keyword>
<dbReference type="InterPro" id="IPR009057">
    <property type="entry name" value="Homeodomain-like_sf"/>
</dbReference>
<reference evidence="5" key="1">
    <citation type="journal article" date="2014" name="Int. J. Syst. Evol. Microbiol.">
        <title>Complete genome sequence of Corynebacterium casei LMG S-19264T (=DSM 44701T), isolated from a smear-ripened cheese.</title>
        <authorList>
            <consortium name="US DOE Joint Genome Institute (JGI-PGF)"/>
            <person name="Walter F."/>
            <person name="Albersmeier A."/>
            <person name="Kalinowski J."/>
            <person name="Ruckert C."/>
        </authorList>
    </citation>
    <scope>NUCLEOTIDE SEQUENCE</scope>
    <source>
        <strain evidence="5">CGMCC 1.15454</strain>
    </source>
</reference>
<evidence type="ECO:0000256" key="3">
    <source>
        <dbReference type="PROSITE-ProRule" id="PRU00335"/>
    </source>
</evidence>
<feature type="domain" description="HTH tetR-type" evidence="4">
    <location>
        <begin position="1"/>
        <end position="50"/>
    </location>
</feature>
<dbReference type="RefSeq" id="WP_250889588.1">
    <property type="nucleotide sequence ID" value="NZ_BMJD01000011.1"/>
</dbReference>
<dbReference type="PANTHER" id="PTHR43479">
    <property type="entry name" value="ACREF/ENVCD OPERON REPRESSOR-RELATED"/>
    <property type="match status" value="1"/>
</dbReference>
<accession>A0A9W5TWX1</accession>
<evidence type="ECO:0000313" key="5">
    <source>
        <dbReference type="EMBL" id="GGB41126.1"/>
    </source>
</evidence>
<protein>
    <submittedName>
        <fullName evidence="5">TetR family transcriptional regulator</fullName>
    </submittedName>
</protein>
<evidence type="ECO:0000259" key="4">
    <source>
        <dbReference type="PROSITE" id="PS50977"/>
    </source>
</evidence>
<dbReference type="GO" id="GO:0003677">
    <property type="term" value="F:DNA binding"/>
    <property type="evidence" value="ECO:0007669"/>
    <property type="project" value="UniProtKB-UniRule"/>
</dbReference>
<dbReference type="Gene3D" id="1.10.357.10">
    <property type="entry name" value="Tetracycline Repressor, domain 2"/>
    <property type="match status" value="1"/>
</dbReference>
<organism evidence="5 6">
    <name type="scientific">Lentibacillus populi</name>
    <dbReference type="NCBI Taxonomy" id="1827502"/>
    <lineage>
        <taxon>Bacteria</taxon>
        <taxon>Bacillati</taxon>
        <taxon>Bacillota</taxon>
        <taxon>Bacilli</taxon>
        <taxon>Bacillales</taxon>
        <taxon>Bacillaceae</taxon>
        <taxon>Lentibacillus</taxon>
    </lineage>
</organism>
<dbReference type="InterPro" id="IPR050624">
    <property type="entry name" value="HTH-type_Tx_Regulator"/>
</dbReference>
<dbReference type="Proteomes" id="UP000621492">
    <property type="component" value="Unassembled WGS sequence"/>
</dbReference>
<gene>
    <name evidence="5" type="ORF">GCM10011409_18310</name>
</gene>
<proteinExistence type="predicted"/>
<dbReference type="EMBL" id="BMJD01000011">
    <property type="protein sequence ID" value="GGB41126.1"/>
    <property type="molecule type" value="Genomic_DNA"/>
</dbReference>
<evidence type="ECO:0000313" key="6">
    <source>
        <dbReference type="Proteomes" id="UP000621492"/>
    </source>
</evidence>
<keyword evidence="6" id="KW-1185">Reference proteome</keyword>
<keyword evidence="1" id="KW-0678">Repressor</keyword>
<sequence length="168" mass="19589">MKLLEEKQISAITVKEICELADINRSTFYAHYADQFDLLEQIEEELIEDMSMYLSTYNFEKDDEALQMTEKLIEYFASKQDECQTLLNENSDSSFQKKVMVVAHRFIMKNSMEVKHLDKDISEYLSSFIISGSIQVLKVWLNNGMDKPPKEMAELIINVVNKGIWGLR</sequence>